<proteinExistence type="predicted"/>
<keyword evidence="4" id="KW-1185">Reference proteome</keyword>
<dbReference type="InterPro" id="IPR041667">
    <property type="entry name" value="Cupin_8"/>
</dbReference>
<protein>
    <recommendedName>
        <fullName evidence="2">Cupin-like domain-containing protein</fullName>
    </recommendedName>
</protein>
<feature type="compositionally biased region" description="Low complexity" evidence="1">
    <location>
        <begin position="344"/>
        <end position="356"/>
    </location>
</feature>
<dbReference type="PANTHER" id="PTHR12461">
    <property type="entry name" value="HYPOXIA-INDUCIBLE FACTOR 1 ALPHA INHIBITOR-RELATED"/>
    <property type="match status" value="1"/>
</dbReference>
<accession>A0A4S4MRZ7</accession>
<feature type="compositionally biased region" description="Acidic residues" evidence="1">
    <location>
        <begin position="285"/>
        <end position="311"/>
    </location>
</feature>
<feature type="compositionally biased region" description="Acidic residues" evidence="1">
    <location>
        <begin position="322"/>
        <end position="343"/>
    </location>
</feature>
<name>A0A4S4MRZ7_9APHY</name>
<evidence type="ECO:0000313" key="4">
    <source>
        <dbReference type="Proteomes" id="UP000308730"/>
    </source>
</evidence>
<comment type="caution">
    <text evidence="3">The sequence shown here is derived from an EMBL/GenBank/DDBJ whole genome shotgun (WGS) entry which is preliminary data.</text>
</comment>
<dbReference type="Proteomes" id="UP000308730">
    <property type="component" value="Unassembled WGS sequence"/>
</dbReference>
<feature type="domain" description="Cupin-like" evidence="2">
    <location>
        <begin position="19"/>
        <end position="284"/>
    </location>
</feature>
<evidence type="ECO:0000259" key="2">
    <source>
        <dbReference type="Pfam" id="PF13621"/>
    </source>
</evidence>
<dbReference type="PANTHER" id="PTHR12461:SF100">
    <property type="entry name" value="JMJC DOMAIN-CONTAINING PROTEIN 4"/>
    <property type="match status" value="1"/>
</dbReference>
<dbReference type="Gene3D" id="2.60.120.650">
    <property type="entry name" value="Cupin"/>
    <property type="match status" value="1"/>
</dbReference>
<reference evidence="3 4" key="1">
    <citation type="submission" date="2019-02" db="EMBL/GenBank/DDBJ databases">
        <title>Genome sequencing of the rare red list fungi Antrodiella citrinella (Flaviporus citrinellus).</title>
        <authorList>
            <person name="Buettner E."/>
            <person name="Kellner H."/>
        </authorList>
    </citation>
    <scope>NUCLEOTIDE SEQUENCE [LARGE SCALE GENOMIC DNA]</scope>
    <source>
        <strain evidence="3 4">DSM 108506</strain>
    </source>
</reference>
<organism evidence="3 4">
    <name type="scientific">Antrodiella citrinella</name>
    <dbReference type="NCBI Taxonomy" id="2447956"/>
    <lineage>
        <taxon>Eukaryota</taxon>
        <taxon>Fungi</taxon>
        <taxon>Dikarya</taxon>
        <taxon>Basidiomycota</taxon>
        <taxon>Agaricomycotina</taxon>
        <taxon>Agaricomycetes</taxon>
        <taxon>Polyporales</taxon>
        <taxon>Steccherinaceae</taxon>
        <taxon>Antrodiella</taxon>
    </lineage>
</organism>
<dbReference type="Pfam" id="PF13621">
    <property type="entry name" value="Cupin_8"/>
    <property type="match status" value="1"/>
</dbReference>
<feature type="compositionally biased region" description="Basic and acidic residues" evidence="1">
    <location>
        <begin position="434"/>
        <end position="460"/>
    </location>
</feature>
<gene>
    <name evidence="3" type="ORF">EUX98_g6109</name>
</gene>
<feature type="region of interest" description="Disordered" evidence="1">
    <location>
        <begin position="429"/>
        <end position="460"/>
    </location>
</feature>
<dbReference type="AlphaFoldDB" id="A0A4S4MRZ7"/>
<dbReference type="EMBL" id="SGPM01000203">
    <property type="protein sequence ID" value="THH28078.1"/>
    <property type="molecule type" value="Genomic_DNA"/>
</dbReference>
<evidence type="ECO:0000313" key="3">
    <source>
        <dbReference type="EMBL" id="THH28078.1"/>
    </source>
</evidence>
<evidence type="ECO:0000256" key="1">
    <source>
        <dbReference type="SAM" id="MobiDB-lite"/>
    </source>
</evidence>
<dbReference type="SUPFAM" id="SSF51197">
    <property type="entry name" value="Clavaminate synthase-like"/>
    <property type="match status" value="1"/>
</dbReference>
<feature type="region of interest" description="Disordered" evidence="1">
    <location>
        <begin position="285"/>
        <end position="356"/>
    </location>
</feature>
<sequence length="460" mass="50736">MSTSKHKTLETITPTISAQEFFEQYVSKRQPVVMKGFPDDKSFKGSQLQYLSKKAGNVTVMVEPMNSDSNQFGTDVERIPMSFKDFLSSLQNPDGPYHYLTTQYAFEDEEDEGMGAEGGESVTTLPPPTNALMDDFPLVPRLMGNMSLQQVNLWLGKSKDGSSSGLHHDFHDNLYILLSGSKRFVLYPPAEHVNLYPHGTLDTFHPNGLISYKDAPVRSDGLPVRTAAKARVKAIERKLETLAAAGKGKGKGKDKERKKWMDLHDEALDELAKVTLDAVDEEAFGFGDGEEDDFDALMGELDGDDGEDEDGSGSSNRNNAVEDPDEEEEEGSTLGQPDDDESNPESSSEPSSFSRIPTHTLHTHLGLPTTSLPLSSPQAFPNLQKCGKPYVVHLDAGVHMAFNYWFYPPTSKDFAGPYEDALVWEYLKTSSSAEGKDDGAKGGKRKLRDDVEDGRKKAKH</sequence>
<dbReference type="OrthoDB" id="415358at2759"/>